<protein>
    <recommendedName>
        <fullName evidence="6">TF-B3 domain-containing protein</fullName>
    </recommendedName>
</protein>
<dbReference type="AlphaFoldDB" id="A0A9D3VXP3"/>
<dbReference type="SMART" id="SM01019">
    <property type="entry name" value="B3"/>
    <property type="match status" value="1"/>
</dbReference>
<dbReference type="InterPro" id="IPR015300">
    <property type="entry name" value="DNA-bd_pseudobarrel_sf"/>
</dbReference>
<dbReference type="GO" id="GO:0005634">
    <property type="term" value="C:nucleus"/>
    <property type="evidence" value="ECO:0007669"/>
    <property type="project" value="UniProtKB-SubCell"/>
</dbReference>
<dbReference type="CDD" id="cd10017">
    <property type="entry name" value="B3_DNA"/>
    <property type="match status" value="1"/>
</dbReference>
<dbReference type="InterPro" id="IPR044800">
    <property type="entry name" value="LEC2-like"/>
</dbReference>
<dbReference type="GO" id="GO:0003677">
    <property type="term" value="F:DNA binding"/>
    <property type="evidence" value="ECO:0007669"/>
    <property type="project" value="UniProtKB-KW"/>
</dbReference>
<dbReference type="Proteomes" id="UP000828251">
    <property type="component" value="Unassembled WGS sequence"/>
</dbReference>
<comment type="caution">
    <text evidence="7">The sequence shown here is derived from an EMBL/GenBank/DDBJ whole genome shotgun (WGS) entry which is preliminary data.</text>
</comment>
<dbReference type="SUPFAM" id="SSF101936">
    <property type="entry name" value="DNA-binding pseudobarrel domain"/>
    <property type="match status" value="1"/>
</dbReference>
<feature type="domain" description="TF-B3" evidence="6">
    <location>
        <begin position="2"/>
        <end position="102"/>
    </location>
</feature>
<keyword evidence="5" id="KW-0539">Nucleus</keyword>
<evidence type="ECO:0000256" key="2">
    <source>
        <dbReference type="ARBA" id="ARBA00023015"/>
    </source>
</evidence>
<keyword evidence="3" id="KW-0238">DNA-binding</keyword>
<dbReference type="Pfam" id="PF02362">
    <property type="entry name" value="B3"/>
    <property type="match status" value="1"/>
</dbReference>
<reference evidence="7 8" key="1">
    <citation type="journal article" date="2021" name="Plant Biotechnol. J.">
        <title>Multi-omics assisted identification of the key and species-specific regulatory components of drought-tolerant mechanisms in Gossypium stocksii.</title>
        <authorList>
            <person name="Yu D."/>
            <person name="Ke L."/>
            <person name="Zhang D."/>
            <person name="Wu Y."/>
            <person name="Sun Y."/>
            <person name="Mei J."/>
            <person name="Sun J."/>
            <person name="Sun Y."/>
        </authorList>
    </citation>
    <scope>NUCLEOTIDE SEQUENCE [LARGE SCALE GENOMIC DNA]</scope>
    <source>
        <strain evidence="8">cv. E1</strain>
        <tissue evidence="7">Leaf</tissue>
    </source>
</reference>
<dbReference type="Gene3D" id="2.40.330.10">
    <property type="entry name" value="DNA-binding pseudobarrel domain"/>
    <property type="match status" value="1"/>
</dbReference>
<keyword evidence="8" id="KW-1185">Reference proteome</keyword>
<sequence>MAIVSKQLKKTDIEKRLTIPSKSLKSFPSLAGNHVVKFEARDESGHRWEFQIYTRKGKKYLKPVLTKGWREFVCTKKLSIGDKVEFDKEEKEQGEAVMYRVRVVRAVKIFGYVLDHISS</sequence>
<evidence type="ECO:0000256" key="5">
    <source>
        <dbReference type="ARBA" id="ARBA00023242"/>
    </source>
</evidence>
<dbReference type="GO" id="GO:0003700">
    <property type="term" value="F:DNA-binding transcription factor activity"/>
    <property type="evidence" value="ECO:0007669"/>
    <property type="project" value="InterPro"/>
</dbReference>
<keyword evidence="2" id="KW-0805">Transcription regulation</keyword>
<evidence type="ECO:0000259" key="6">
    <source>
        <dbReference type="PROSITE" id="PS50863"/>
    </source>
</evidence>
<accession>A0A9D3VXP3</accession>
<gene>
    <name evidence="7" type="ORF">J1N35_016163</name>
</gene>
<dbReference type="OrthoDB" id="954231at2759"/>
<dbReference type="PROSITE" id="PS50863">
    <property type="entry name" value="B3"/>
    <property type="match status" value="1"/>
</dbReference>
<evidence type="ECO:0000256" key="3">
    <source>
        <dbReference type="ARBA" id="ARBA00023125"/>
    </source>
</evidence>
<evidence type="ECO:0000313" key="7">
    <source>
        <dbReference type="EMBL" id="KAH1099242.1"/>
    </source>
</evidence>
<evidence type="ECO:0000256" key="4">
    <source>
        <dbReference type="ARBA" id="ARBA00023163"/>
    </source>
</evidence>
<organism evidence="7 8">
    <name type="scientific">Gossypium stocksii</name>
    <dbReference type="NCBI Taxonomy" id="47602"/>
    <lineage>
        <taxon>Eukaryota</taxon>
        <taxon>Viridiplantae</taxon>
        <taxon>Streptophyta</taxon>
        <taxon>Embryophyta</taxon>
        <taxon>Tracheophyta</taxon>
        <taxon>Spermatophyta</taxon>
        <taxon>Magnoliopsida</taxon>
        <taxon>eudicotyledons</taxon>
        <taxon>Gunneridae</taxon>
        <taxon>Pentapetalae</taxon>
        <taxon>rosids</taxon>
        <taxon>malvids</taxon>
        <taxon>Malvales</taxon>
        <taxon>Malvaceae</taxon>
        <taxon>Malvoideae</taxon>
        <taxon>Gossypium</taxon>
    </lineage>
</organism>
<comment type="subcellular location">
    <subcellularLocation>
        <location evidence="1">Nucleus</location>
    </subcellularLocation>
</comment>
<dbReference type="PANTHER" id="PTHR31140">
    <property type="entry name" value="B3 DOMAIN-CONTAINING TRANSCRIPTION FACTOR ABI3"/>
    <property type="match status" value="1"/>
</dbReference>
<evidence type="ECO:0000313" key="8">
    <source>
        <dbReference type="Proteomes" id="UP000828251"/>
    </source>
</evidence>
<dbReference type="EMBL" id="JAIQCV010000005">
    <property type="protein sequence ID" value="KAH1099242.1"/>
    <property type="molecule type" value="Genomic_DNA"/>
</dbReference>
<keyword evidence="4" id="KW-0804">Transcription</keyword>
<evidence type="ECO:0000256" key="1">
    <source>
        <dbReference type="ARBA" id="ARBA00004123"/>
    </source>
</evidence>
<dbReference type="PANTHER" id="PTHR31140:SF145">
    <property type="entry name" value="TF-B3 DOMAIN-CONTAINING PROTEIN"/>
    <property type="match status" value="1"/>
</dbReference>
<name>A0A9D3VXP3_9ROSI</name>
<dbReference type="InterPro" id="IPR003340">
    <property type="entry name" value="B3_DNA-bd"/>
</dbReference>
<proteinExistence type="predicted"/>